<proteinExistence type="inferred from homology"/>
<comment type="similarity">
    <text evidence="5">Belongs to the SAT4 family.</text>
</comment>
<feature type="transmembrane region" description="Helical" evidence="6">
    <location>
        <begin position="200"/>
        <end position="220"/>
    </location>
</feature>
<keyword evidence="2 6" id="KW-0812">Transmembrane</keyword>
<feature type="transmembrane region" description="Helical" evidence="6">
    <location>
        <begin position="6"/>
        <end position="27"/>
    </location>
</feature>
<dbReference type="PANTHER" id="PTHR33048">
    <property type="entry name" value="PTH11-LIKE INTEGRAL MEMBRANE PROTEIN (AFU_ORTHOLOGUE AFUA_5G11245)"/>
    <property type="match status" value="1"/>
</dbReference>
<evidence type="ECO:0000256" key="6">
    <source>
        <dbReference type="SAM" id="Phobius"/>
    </source>
</evidence>
<evidence type="ECO:0000256" key="5">
    <source>
        <dbReference type="ARBA" id="ARBA00038359"/>
    </source>
</evidence>
<feature type="domain" description="Rhodopsin" evidence="7">
    <location>
        <begin position="31"/>
        <end position="263"/>
    </location>
</feature>
<dbReference type="GO" id="GO:0016020">
    <property type="term" value="C:membrane"/>
    <property type="evidence" value="ECO:0007669"/>
    <property type="project" value="UniProtKB-SubCell"/>
</dbReference>
<protein>
    <recommendedName>
        <fullName evidence="7">Rhodopsin domain-containing protein</fullName>
    </recommendedName>
</protein>
<dbReference type="PANTHER" id="PTHR33048:SF146">
    <property type="entry name" value="INTEGRAL MEMBRANE PROTEIN"/>
    <property type="match status" value="1"/>
</dbReference>
<evidence type="ECO:0000259" key="7">
    <source>
        <dbReference type="Pfam" id="PF20684"/>
    </source>
</evidence>
<dbReference type="InParanoid" id="A0A136IP45"/>
<reference evidence="9" key="1">
    <citation type="submission" date="2016-02" db="EMBL/GenBank/DDBJ databases">
        <title>Draft genome sequence of Microdochium bolleyi, a fungal endophyte of beachgrass.</title>
        <authorList>
            <consortium name="DOE Joint Genome Institute"/>
            <person name="David A.S."/>
            <person name="May G."/>
            <person name="Haridas S."/>
            <person name="Lim J."/>
            <person name="Wang M."/>
            <person name="Labutti K."/>
            <person name="Lipzen A."/>
            <person name="Barry K."/>
            <person name="Grigoriev I.V."/>
        </authorList>
    </citation>
    <scope>NUCLEOTIDE SEQUENCE [LARGE SCALE GENOMIC DNA]</scope>
    <source>
        <strain evidence="9">J235TASD1</strain>
    </source>
</reference>
<feature type="transmembrane region" description="Helical" evidence="6">
    <location>
        <begin position="47"/>
        <end position="65"/>
    </location>
</feature>
<dbReference type="Proteomes" id="UP000070501">
    <property type="component" value="Unassembled WGS sequence"/>
</dbReference>
<evidence type="ECO:0000256" key="1">
    <source>
        <dbReference type="ARBA" id="ARBA00004141"/>
    </source>
</evidence>
<evidence type="ECO:0000313" key="8">
    <source>
        <dbReference type="EMBL" id="KXJ86459.1"/>
    </source>
</evidence>
<sequence length="335" mass="37375">MIDRTYFPVFWVPASVLLATALVVSAVRFRVARQSPRGWGWDDTTAAVALLFTIGQFSLQIVLYVRGLGMETFVSPGPIFESPLLWAMGLLWMLALNMTRISIGLMLLPLRQQWWWWRWTLWSVIAVNAVWLVAVTAINFSICVPLTALWTPTADAVCIPTPALLTWALTYHWCNLICNLVLSLLPLTLIYAIRTRAEKLAITFLMTAGLGASAVEVIYLAWFLNTYMNGQIYKPLSTPLYDLLCALQLLIGLIAACLPKTKAQIFWLLRRLRLLPASDHAAAGRGPDSLPQHLPHGSQFSRQLRRLDSGDHQSSEGTAAEANKAPVMTVSGWRS</sequence>
<keyword evidence="4 6" id="KW-0472">Membrane</keyword>
<evidence type="ECO:0000256" key="3">
    <source>
        <dbReference type="ARBA" id="ARBA00022989"/>
    </source>
</evidence>
<evidence type="ECO:0000256" key="2">
    <source>
        <dbReference type="ARBA" id="ARBA00022692"/>
    </source>
</evidence>
<dbReference type="InterPro" id="IPR052337">
    <property type="entry name" value="SAT4-like"/>
</dbReference>
<feature type="transmembrane region" description="Helical" evidence="6">
    <location>
        <begin position="240"/>
        <end position="258"/>
    </location>
</feature>
<accession>A0A136IP45</accession>
<gene>
    <name evidence="8" type="ORF">Micbo1qcDRAFT_209144</name>
</gene>
<feature type="transmembrane region" description="Helical" evidence="6">
    <location>
        <begin position="170"/>
        <end position="193"/>
    </location>
</feature>
<evidence type="ECO:0000313" key="9">
    <source>
        <dbReference type="Proteomes" id="UP000070501"/>
    </source>
</evidence>
<name>A0A136IP45_9PEZI</name>
<feature type="transmembrane region" description="Helical" evidence="6">
    <location>
        <begin position="85"/>
        <end position="108"/>
    </location>
</feature>
<feature type="transmembrane region" description="Helical" evidence="6">
    <location>
        <begin position="120"/>
        <end position="150"/>
    </location>
</feature>
<dbReference type="InterPro" id="IPR049326">
    <property type="entry name" value="Rhodopsin_dom_fungi"/>
</dbReference>
<dbReference type="OrthoDB" id="5278984at2759"/>
<evidence type="ECO:0000256" key="4">
    <source>
        <dbReference type="ARBA" id="ARBA00023136"/>
    </source>
</evidence>
<dbReference type="EMBL" id="KQ964268">
    <property type="protein sequence ID" value="KXJ86459.1"/>
    <property type="molecule type" value="Genomic_DNA"/>
</dbReference>
<dbReference type="AlphaFoldDB" id="A0A136IP45"/>
<comment type="subcellular location">
    <subcellularLocation>
        <location evidence="1">Membrane</location>
        <topology evidence="1">Multi-pass membrane protein</topology>
    </subcellularLocation>
</comment>
<keyword evidence="3 6" id="KW-1133">Transmembrane helix</keyword>
<dbReference type="Pfam" id="PF20684">
    <property type="entry name" value="Fung_rhodopsin"/>
    <property type="match status" value="1"/>
</dbReference>
<keyword evidence="9" id="KW-1185">Reference proteome</keyword>
<organism evidence="8 9">
    <name type="scientific">Microdochium bolleyi</name>
    <dbReference type="NCBI Taxonomy" id="196109"/>
    <lineage>
        <taxon>Eukaryota</taxon>
        <taxon>Fungi</taxon>
        <taxon>Dikarya</taxon>
        <taxon>Ascomycota</taxon>
        <taxon>Pezizomycotina</taxon>
        <taxon>Sordariomycetes</taxon>
        <taxon>Xylariomycetidae</taxon>
        <taxon>Xylariales</taxon>
        <taxon>Microdochiaceae</taxon>
        <taxon>Microdochium</taxon>
    </lineage>
</organism>